<organism evidence="9 10">
    <name type="scientific">Carpediemonas membranifera</name>
    <dbReference type="NCBI Taxonomy" id="201153"/>
    <lineage>
        <taxon>Eukaryota</taxon>
        <taxon>Metamonada</taxon>
        <taxon>Carpediemonas-like organisms</taxon>
        <taxon>Carpediemonas</taxon>
    </lineage>
</organism>
<comment type="subcellular location">
    <subcellularLocation>
        <location evidence="1">Cytoplasm</location>
        <location evidence="1">Cytoskeleton</location>
        <location evidence="1">Cilium axoneme</location>
    </subcellularLocation>
</comment>
<dbReference type="Pfam" id="PF12018">
    <property type="entry name" value="FAP206"/>
    <property type="match status" value="1"/>
</dbReference>
<comment type="similarity">
    <text evidence="2">Belongs to the CFAP206 family.</text>
</comment>
<evidence type="ECO:0000313" key="9">
    <source>
        <dbReference type="EMBL" id="KAG9395817.1"/>
    </source>
</evidence>
<sequence length="615" mass="68626">MQQEKHPINEILGHYVTRWVIDAAEPGEYRKQLTEVQLKNLIKRCADFLLSPPDISRHQHISAATLTMQTTYIQSANLLHEAYERFTMQQKTSLSRTLQRLRAVPTPDAAYAHILSLCFEYAIPIQITAPDDVRPFSQDSEGGDEIRAALGSVLPESETVVFRDVLLAESDENALEQLEELPRIVCGIRVLNMPSLDPLREVVTTLESVSQTVGGLIDIVATQIGDFILVCRYQLDKANTGDHALAEYRRRLAGLFNRRLLMISLDGLSRSIRKLLDDANDAMTSLQAGLIEVRRLVGGRDSVPKGEVYPRFVTISGHYSTLLNAGVQASTVRVLMRELKAHIDIPEVVALIANENVVQARSAQPVPIIGDASCPSSSKAGIFITEPEVITDLRPTLAGMCPWTLIKTGGLLVPGKPANGLLVTPDGDVLSFVDEYAAREFLSWERVQFTDEMRTMTATFPELPMVLNVTSVFPAMLAHPQCNDWYVRSFGEPQDLDWIKSGTDRPTQLDMGMQTPLHIESSHIDKEYESSLWRLRERALHLHALTGKKTHSAQTNVTAYKHENDAQTIKQVTEATQSVVEQGTKPIEYKRYLAGLRGGRDAKFRTVHLTIDPYT</sequence>
<gene>
    <name evidence="9" type="ORF">J8273_2729</name>
</gene>
<dbReference type="GO" id="GO:0036064">
    <property type="term" value="C:ciliary basal body"/>
    <property type="evidence" value="ECO:0007669"/>
    <property type="project" value="TreeGrafter"/>
</dbReference>
<evidence type="ECO:0000256" key="5">
    <source>
        <dbReference type="ARBA" id="ARBA00022794"/>
    </source>
</evidence>
<dbReference type="PANTHER" id="PTHR21442:SF0">
    <property type="entry name" value="CILIA- AND FLAGELLA-ASSOCIATED PROTEIN 206"/>
    <property type="match status" value="1"/>
</dbReference>
<dbReference type="OrthoDB" id="433572at2759"/>
<evidence type="ECO:0000256" key="1">
    <source>
        <dbReference type="ARBA" id="ARBA00004430"/>
    </source>
</evidence>
<keyword evidence="7" id="KW-0206">Cytoskeleton</keyword>
<proteinExistence type="inferred from homology"/>
<dbReference type="PANTHER" id="PTHR21442">
    <property type="entry name" value="CILIA- AND FLAGELLA-ASSOCIATED PROTEIN 206"/>
    <property type="match status" value="1"/>
</dbReference>
<evidence type="ECO:0000256" key="6">
    <source>
        <dbReference type="ARBA" id="ARBA00023069"/>
    </source>
</evidence>
<evidence type="ECO:0000313" key="10">
    <source>
        <dbReference type="Proteomes" id="UP000717585"/>
    </source>
</evidence>
<dbReference type="InterPro" id="IPR021897">
    <property type="entry name" value="FAP206"/>
</dbReference>
<keyword evidence="4" id="KW-0963">Cytoplasm</keyword>
<evidence type="ECO:0000256" key="4">
    <source>
        <dbReference type="ARBA" id="ARBA00022490"/>
    </source>
</evidence>
<evidence type="ECO:0000256" key="3">
    <source>
        <dbReference type="ARBA" id="ARBA00021602"/>
    </source>
</evidence>
<dbReference type="GO" id="GO:0003356">
    <property type="term" value="P:regulation of cilium beat frequency"/>
    <property type="evidence" value="ECO:0007669"/>
    <property type="project" value="TreeGrafter"/>
</dbReference>
<dbReference type="Proteomes" id="UP000717585">
    <property type="component" value="Unassembled WGS sequence"/>
</dbReference>
<dbReference type="GO" id="GO:0005930">
    <property type="term" value="C:axoneme"/>
    <property type="evidence" value="ECO:0007669"/>
    <property type="project" value="UniProtKB-SubCell"/>
</dbReference>
<name>A0A8J6BEK7_9EUKA</name>
<protein>
    <recommendedName>
        <fullName evidence="3">Cilia- and flagella-associated protein 206</fullName>
    </recommendedName>
</protein>
<evidence type="ECO:0000256" key="8">
    <source>
        <dbReference type="ARBA" id="ARBA00023273"/>
    </source>
</evidence>
<keyword evidence="8" id="KW-0966">Cell projection</keyword>
<reference evidence="9" key="1">
    <citation type="submission" date="2021-05" db="EMBL/GenBank/DDBJ databases">
        <title>A free-living protist that lacks canonical eukaryotic 1 DNA replication and segregation systems.</title>
        <authorList>
            <person name="Salas-Leiva D.E."/>
            <person name="Tromer E.C."/>
            <person name="Curtis B.A."/>
            <person name="Jerlstrom-Hultqvist J."/>
            <person name="Kolisko M."/>
            <person name="Yi Z."/>
            <person name="Salas-Leiva J.S."/>
            <person name="Gallot-Lavallee L."/>
            <person name="Kops G.J.P.L."/>
            <person name="Archibald J.M."/>
            <person name="Simpson A.G.B."/>
            <person name="Roger A.J."/>
        </authorList>
    </citation>
    <scope>NUCLEOTIDE SEQUENCE</scope>
    <source>
        <strain evidence="9">BICM</strain>
    </source>
</reference>
<dbReference type="AlphaFoldDB" id="A0A8J6BEK7"/>
<evidence type="ECO:0000256" key="2">
    <source>
        <dbReference type="ARBA" id="ARBA00010500"/>
    </source>
</evidence>
<dbReference type="EMBL" id="JAHDYR010000008">
    <property type="protein sequence ID" value="KAG9395817.1"/>
    <property type="molecule type" value="Genomic_DNA"/>
</dbReference>
<evidence type="ECO:0000256" key="7">
    <source>
        <dbReference type="ARBA" id="ARBA00023212"/>
    </source>
</evidence>
<accession>A0A8J6BEK7</accession>
<keyword evidence="6" id="KW-0969">Cilium</keyword>
<keyword evidence="10" id="KW-1185">Reference proteome</keyword>
<keyword evidence="5" id="KW-0970">Cilium biogenesis/degradation</keyword>
<comment type="caution">
    <text evidence="9">The sequence shown here is derived from an EMBL/GenBank/DDBJ whole genome shotgun (WGS) entry which is preliminary data.</text>
</comment>
<dbReference type="GO" id="GO:0030030">
    <property type="term" value="P:cell projection organization"/>
    <property type="evidence" value="ECO:0007669"/>
    <property type="project" value="UniProtKB-KW"/>
</dbReference>